<sequence>MENIRGSTPLAPQKGPASRRFGRGVACCVCFCAVLCLFLVCLIISAGIAALIIWIGLHPHSPHFTIQSVQVPTLQVIQPSPAGSHKNQTSALVDVDIIFSIEATNPNKKIRIYYEVINVYTLFSGTQIGQTTQVPAFIAGHQNTTFLVAEVKAQNFPVTPSVSTSLLSQIALNAISLQTHVDVKAKVKFGIYKSFSFWVHSHCDIIVTPPTSGHVAGHLQSPSCRMLA</sequence>
<dbReference type="PANTHER" id="PTHR31234">
    <property type="entry name" value="LATE EMBRYOGENESIS ABUNDANT (LEA) HYDROXYPROLINE-RICH GLYCOPROTEIN FAMILY"/>
    <property type="match status" value="1"/>
</dbReference>
<protein>
    <recommendedName>
        <fullName evidence="6">Late embryogenesis abundant protein LEA-2 subgroup domain-containing protein</fullName>
    </recommendedName>
</protein>
<evidence type="ECO:0000259" key="6">
    <source>
        <dbReference type="Pfam" id="PF03168"/>
    </source>
</evidence>
<dbReference type="PANTHER" id="PTHR31234:SF2">
    <property type="entry name" value="OS05G0199100 PROTEIN"/>
    <property type="match status" value="1"/>
</dbReference>
<dbReference type="Pfam" id="PF03168">
    <property type="entry name" value="LEA_2"/>
    <property type="match status" value="1"/>
</dbReference>
<evidence type="ECO:0000256" key="1">
    <source>
        <dbReference type="ARBA" id="ARBA00004167"/>
    </source>
</evidence>
<keyword evidence="8" id="KW-1185">Reference proteome</keyword>
<feature type="transmembrane region" description="Helical" evidence="5">
    <location>
        <begin position="24"/>
        <end position="57"/>
    </location>
</feature>
<name>A0ABP0TP92_9BRYO</name>
<proteinExistence type="predicted"/>
<keyword evidence="3 5" id="KW-1133">Transmembrane helix</keyword>
<dbReference type="InterPro" id="IPR004864">
    <property type="entry name" value="LEA_2"/>
</dbReference>
<gene>
    <name evidence="7" type="ORF">CSSPTR1EN2_LOCUS5994</name>
</gene>
<evidence type="ECO:0000313" key="8">
    <source>
        <dbReference type="Proteomes" id="UP001497512"/>
    </source>
</evidence>
<evidence type="ECO:0000256" key="2">
    <source>
        <dbReference type="ARBA" id="ARBA00022692"/>
    </source>
</evidence>
<feature type="domain" description="Late embryogenesis abundant protein LEA-2 subgroup" evidence="6">
    <location>
        <begin position="102"/>
        <end position="203"/>
    </location>
</feature>
<organism evidence="7 8">
    <name type="scientific">Sphagnum troendelagicum</name>
    <dbReference type="NCBI Taxonomy" id="128251"/>
    <lineage>
        <taxon>Eukaryota</taxon>
        <taxon>Viridiplantae</taxon>
        <taxon>Streptophyta</taxon>
        <taxon>Embryophyta</taxon>
        <taxon>Bryophyta</taxon>
        <taxon>Sphagnophytina</taxon>
        <taxon>Sphagnopsida</taxon>
        <taxon>Sphagnales</taxon>
        <taxon>Sphagnaceae</taxon>
        <taxon>Sphagnum</taxon>
    </lineage>
</organism>
<reference evidence="7" key="1">
    <citation type="submission" date="2024-02" db="EMBL/GenBank/DDBJ databases">
        <authorList>
            <consortium name="ELIXIR-Norway"/>
            <consortium name="Elixir Norway"/>
        </authorList>
    </citation>
    <scope>NUCLEOTIDE SEQUENCE</scope>
</reference>
<keyword evidence="4 5" id="KW-0472">Membrane</keyword>
<evidence type="ECO:0000256" key="3">
    <source>
        <dbReference type="ARBA" id="ARBA00022989"/>
    </source>
</evidence>
<dbReference type="Proteomes" id="UP001497512">
    <property type="component" value="Chromosome 13"/>
</dbReference>
<keyword evidence="2 5" id="KW-0812">Transmembrane</keyword>
<evidence type="ECO:0000256" key="4">
    <source>
        <dbReference type="ARBA" id="ARBA00023136"/>
    </source>
</evidence>
<dbReference type="EMBL" id="OZ019905">
    <property type="protein sequence ID" value="CAK9201612.1"/>
    <property type="molecule type" value="Genomic_DNA"/>
</dbReference>
<accession>A0ABP0TP92</accession>
<evidence type="ECO:0000256" key="5">
    <source>
        <dbReference type="SAM" id="Phobius"/>
    </source>
</evidence>
<dbReference type="InterPro" id="IPR044839">
    <property type="entry name" value="NDR1-like"/>
</dbReference>
<evidence type="ECO:0000313" key="7">
    <source>
        <dbReference type="EMBL" id="CAK9201612.1"/>
    </source>
</evidence>
<comment type="subcellular location">
    <subcellularLocation>
        <location evidence="1">Membrane</location>
        <topology evidence="1">Single-pass membrane protein</topology>
    </subcellularLocation>
</comment>